<gene>
    <name evidence="6" type="ORF">DCW74_14590</name>
</gene>
<dbReference type="PANTHER" id="PTHR30349:SF81">
    <property type="entry name" value="TYROSINE RECOMBINASE XERC"/>
    <property type="match status" value="1"/>
</dbReference>
<keyword evidence="1" id="KW-0159">Chromosome partition</keyword>
<name>A0A350P6N1_9ALTE</name>
<feature type="domain" description="Tyr recombinase" evidence="5">
    <location>
        <begin position="177"/>
        <end position="361"/>
    </location>
</feature>
<evidence type="ECO:0000259" key="5">
    <source>
        <dbReference type="PROSITE" id="PS51898"/>
    </source>
</evidence>
<dbReference type="InterPro" id="IPR011010">
    <property type="entry name" value="DNA_brk_join_enz"/>
</dbReference>
<evidence type="ECO:0000313" key="6">
    <source>
        <dbReference type="EMBL" id="HAW76948.1"/>
    </source>
</evidence>
<sequence>MALVTKHDESRYDISPSGSDETPLKDDQVAKFKQYGLTERHVRSAYKEHPIIQYLASLHSIESCVKVTNIIKRIAKMLEPDVIVSDDDEVNIFTFPWELQKASDFALMLKDMTVTRYVKNKSGVKEKQLAPASQATRNLYKSVFKQVMSFYADVQKVPVTEIFAIARIKVKEVDRPLLGQYIPKETHEAVTRYLSTLTTCRGMRDAAIFALLLHAGLRRSEIGLIQYQDINFKERSLMIRGKGDKHAERPLWDEAWDPLMAYLDTWQPQLERDHIFTAASKNDTLRDEPLRGVGVRYIINEACACAGVASIAPHDLRRTFCTDKIEKYGESTAQHLMRHANVQTTQRYNMKIEAQTTKLRDKDSRHG</sequence>
<dbReference type="SUPFAM" id="SSF56349">
    <property type="entry name" value="DNA breaking-rejoining enzymes"/>
    <property type="match status" value="1"/>
</dbReference>
<evidence type="ECO:0000313" key="7">
    <source>
        <dbReference type="Proteomes" id="UP000263517"/>
    </source>
</evidence>
<organism evidence="6 7">
    <name type="scientific">Alteromonas australica</name>
    <dbReference type="NCBI Taxonomy" id="589873"/>
    <lineage>
        <taxon>Bacteria</taxon>
        <taxon>Pseudomonadati</taxon>
        <taxon>Pseudomonadota</taxon>
        <taxon>Gammaproteobacteria</taxon>
        <taxon>Alteromonadales</taxon>
        <taxon>Alteromonadaceae</taxon>
        <taxon>Alteromonas/Salinimonas group</taxon>
        <taxon>Alteromonas</taxon>
    </lineage>
</organism>
<feature type="compositionally biased region" description="Basic and acidic residues" evidence="4">
    <location>
        <begin position="1"/>
        <end position="12"/>
    </location>
</feature>
<dbReference type="PROSITE" id="PS51898">
    <property type="entry name" value="TYR_RECOMBINASE"/>
    <property type="match status" value="1"/>
</dbReference>
<dbReference type="InterPro" id="IPR050090">
    <property type="entry name" value="Tyrosine_recombinase_XerCD"/>
</dbReference>
<evidence type="ECO:0000256" key="3">
    <source>
        <dbReference type="ARBA" id="ARBA00023172"/>
    </source>
</evidence>
<dbReference type="InterPro" id="IPR013762">
    <property type="entry name" value="Integrase-like_cat_sf"/>
</dbReference>
<dbReference type="AlphaFoldDB" id="A0A350P6N1"/>
<accession>A0A350P6N1</accession>
<dbReference type="PANTHER" id="PTHR30349">
    <property type="entry name" value="PHAGE INTEGRASE-RELATED"/>
    <property type="match status" value="1"/>
</dbReference>
<comment type="caution">
    <text evidence="6">The sequence shown here is derived from an EMBL/GenBank/DDBJ whole genome shotgun (WGS) entry which is preliminary data.</text>
</comment>
<feature type="region of interest" description="Disordered" evidence="4">
    <location>
        <begin position="1"/>
        <end position="25"/>
    </location>
</feature>
<protein>
    <recommendedName>
        <fullName evidence="5">Tyr recombinase domain-containing protein</fullName>
    </recommendedName>
</protein>
<keyword evidence="2" id="KW-0229">DNA integration</keyword>
<reference evidence="6 7" key="1">
    <citation type="journal article" date="2018" name="Nat. Biotechnol.">
        <title>A standardized bacterial taxonomy based on genome phylogeny substantially revises the tree of life.</title>
        <authorList>
            <person name="Parks D.H."/>
            <person name="Chuvochina M."/>
            <person name="Waite D.W."/>
            <person name="Rinke C."/>
            <person name="Skarshewski A."/>
            <person name="Chaumeil P.A."/>
            <person name="Hugenholtz P."/>
        </authorList>
    </citation>
    <scope>NUCLEOTIDE SEQUENCE [LARGE SCALE GENOMIC DNA]</scope>
    <source>
        <strain evidence="6">UBA11978</strain>
    </source>
</reference>
<keyword evidence="3" id="KW-0233">DNA recombination</keyword>
<dbReference type="EMBL" id="DNAN01000513">
    <property type="protein sequence ID" value="HAW76948.1"/>
    <property type="molecule type" value="Genomic_DNA"/>
</dbReference>
<dbReference type="InterPro" id="IPR002104">
    <property type="entry name" value="Integrase_catalytic"/>
</dbReference>
<dbReference type="CDD" id="cd00397">
    <property type="entry name" value="DNA_BRE_C"/>
    <property type="match status" value="1"/>
</dbReference>
<dbReference type="GO" id="GO:0003677">
    <property type="term" value="F:DNA binding"/>
    <property type="evidence" value="ECO:0007669"/>
    <property type="project" value="InterPro"/>
</dbReference>
<dbReference type="GO" id="GO:0015074">
    <property type="term" value="P:DNA integration"/>
    <property type="evidence" value="ECO:0007669"/>
    <property type="project" value="UniProtKB-KW"/>
</dbReference>
<dbReference type="GO" id="GO:0006310">
    <property type="term" value="P:DNA recombination"/>
    <property type="evidence" value="ECO:0007669"/>
    <property type="project" value="UniProtKB-KW"/>
</dbReference>
<evidence type="ECO:0000256" key="4">
    <source>
        <dbReference type="SAM" id="MobiDB-lite"/>
    </source>
</evidence>
<dbReference type="Gene3D" id="1.10.443.10">
    <property type="entry name" value="Intergrase catalytic core"/>
    <property type="match status" value="1"/>
</dbReference>
<dbReference type="Pfam" id="PF00589">
    <property type="entry name" value="Phage_integrase"/>
    <property type="match status" value="1"/>
</dbReference>
<proteinExistence type="predicted"/>
<dbReference type="Proteomes" id="UP000263517">
    <property type="component" value="Unassembled WGS sequence"/>
</dbReference>
<evidence type="ECO:0000256" key="2">
    <source>
        <dbReference type="ARBA" id="ARBA00022908"/>
    </source>
</evidence>
<dbReference type="GO" id="GO:0007059">
    <property type="term" value="P:chromosome segregation"/>
    <property type="evidence" value="ECO:0007669"/>
    <property type="project" value="UniProtKB-KW"/>
</dbReference>
<evidence type="ECO:0000256" key="1">
    <source>
        <dbReference type="ARBA" id="ARBA00022829"/>
    </source>
</evidence>